<dbReference type="PANTHER" id="PTHR11360:SF234">
    <property type="entry name" value="MFS-TYPE TRANSPORTER DBAD-RELATED"/>
    <property type="match status" value="1"/>
</dbReference>
<dbReference type="GO" id="GO:0022857">
    <property type="term" value="F:transmembrane transporter activity"/>
    <property type="evidence" value="ECO:0007669"/>
    <property type="project" value="InterPro"/>
</dbReference>
<evidence type="ECO:0000313" key="6">
    <source>
        <dbReference type="EMBL" id="EFI91908.1"/>
    </source>
</evidence>
<feature type="transmembrane region" description="Helical" evidence="4">
    <location>
        <begin position="156"/>
        <end position="178"/>
    </location>
</feature>
<dbReference type="AlphaFoldDB" id="D8QK23"/>
<organism evidence="7">
    <name type="scientific">Schizophyllum commune (strain H4-8 / FGSC 9210)</name>
    <name type="common">Split gill fungus</name>
    <dbReference type="NCBI Taxonomy" id="578458"/>
    <lineage>
        <taxon>Eukaryota</taxon>
        <taxon>Fungi</taxon>
        <taxon>Dikarya</taxon>
        <taxon>Basidiomycota</taxon>
        <taxon>Agaricomycotina</taxon>
        <taxon>Agaricomycetes</taxon>
        <taxon>Agaricomycetidae</taxon>
        <taxon>Agaricales</taxon>
        <taxon>Schizophyllaceae</taxon>
        <taxon>Schizophyllum</taxon>
    </lineage>
</organism>
<feature type="transmembrane region" description="Helical" evidence="4">
    <location>
        <begin position="376"/>
        <end position="395"/>
    </location>
</feature>
<feature type="transmembrane region" description="Helical" evidence="4">
    <location>
        <begin position="474"/>
        <end position="493"/>
    </location>
</feature>
<dbReference type="Pfam" id="PF07690">
    <property type="entry name" value="MFS_1"/>
    <property type="match status" value="1"/>
</dbReference>
<dbReference type="InterPro" id="IPR020846">
    <property type="entry name" value="MFS_dom"/>
</dbReference>
<dbReference type="OMA" id="CAVYGFF"/>
<evidence type="ECO:0000259" key="5">
    <source>
        <dbReference type="PROSITE" id="PS50850"/>
    </source>
</evidence>
<keyword evidence="7" id="KW-1185">Reference proteome</keyword>
<dbReference type="PROSITE" id="PS50850">
    <property type="entry name" value="MFS"/>
    <property type="match status" value="1"/>
</dbReference>
<feature type="transmembrane region" description="Helical" evidence="4">
    <location>
        <begin position="102"/>
        <end position="121"/>
    </location>
</feature>
<dbReference type="PANTHER" id="PTHR11360">
    <property type="entry name" value="MONOCARBOXYLATE TRANSPORTER"/>
    <property type="match status" value="1"/>
</dbReference>
<feature type="transmembrane region" description="Helical" evidence="4">
    <location>
        <begin position="435"/>
        <end position="454"/>
    </location>
</feature>
<dbReference type="InterPro" id="IPR036259">
    <property type="entry name" value="MFS_trans_sf"/>
</dbReference>
<feature type="region of interest" description="Disordered" evidence="3">
    <location>
        <begin position="1"/>
        <end position="54"/>
    </location>
</feature>
<dbReference type="EMBL" id="GL377315">
    <property type="protein sequence ID" value="EFI91908.1"/>
    <property type="molecule type" value="Genomic_DNA"/>
</dbReference>
<dbReference type="GO" id="GO:0016020">
    <property type="term" value="C:membrane"/>
    <property type="evidence" value="ECO:0007669"/>
    <property type="project" value="UniProtKB-SubCell"/>
</dbReference>
<evidence type="ECO:0000256" key="4">
    <source>
        <dbReference type="SAM" id="Phobius"/>
    </source>
</evidence>
<dbReference type="InterPro" id="IPR050327">
    <property type="entry name" value="Proton-linked_MCT"/>
</dbReference>
<dbReference type="InterPro" id="IPR011701">
    <property type="entry name" value="MFS"/>
</dbReference>
<evidence type="ECO:0000256" key="2">
    <source>
        <dbReference type="ARBA" id="ARBA00006727"/>
    </source>
</evidence>
<feature type="region of interest" description="Disordered" evidence="3">
    <location>
        <begin position="275"/>
        <end position="303"/>
    </location>
</feature>
<name>D8QK23_SCHCM</name>
<evidence type="ECO:0000313" key="7">
    <source>
        <dbReference type="Proteomes" id="UP000007431"/>
    </source>
</evidence>
<feature type="transmembrane region" description="Helical" evidence="4">
    <location>
        <begin position="190"/>
        <end position="211"/>
    </location>
</feature>
<dbReference type="HOGENOM" id="CLU_001265_1_1_1"/>
<evidence type="ECO:0000256" key="3">
    <source>
        <dbReference type="SAM" id="MobiDB-lite"/>
    </source>
</evidence>
<sequence>MSWLAQLGASGPTAQDAAEKETTTDATSHGKGPSTGSTSAASVDEKQASEEQPYPRGRWKAWSTVMGAFLIQFYVVGILTGFGVFQEYYTTEWLPSYSASDVSWIGGVQYLFELGLGPVAGKLYDAGYGRASTLLGSFISMFSFFMLSLVDRDQYYQVFLAQGVGMGLGLMFVFGTTMTMVSQHFKSRRALAMGIVAASSPLGSIMYTILLNHLFHGPTGFAWGMRYVAFATLGCFIAGNLLLHSPVKDMKRKARERRTVAKEERSAFIRARSRETAVEGNAKTRASDKTDGPTAPVANGTSASSEAPLWDLPFVLTMISALLWSLGATPPNFYMQLYAEKHGVDQQLCFYSFAILSFASIFGRIVPGWMADRWGAANVFIPSLFMVAGLVRIALGVRAASGVLAVHREFAVKAHSPRTAAISFGMFGCRHPGGLVVFAVVFGYFFGTVIAIYMPMVASMTPPGTNMGRRLGVSLVPVGIGSFVGPPISGAILGRSYDWWKTIVFSGVSE</sequence>
<feature type="transmembrane region" description="Helical" evidence="4">
    <location>
        <begin position="61"/>
        <end position="82"/>
    </location>
</feature>
<feature type="transmembrane region" description="Helical" evidence="4">
    <location>
        <begin position="133"/>
        <end position="150"/>
    </location>
</feature>
<keyword evidence="4" id="KW-0472">Membrane</keyword>
<dbReference type="VEuPathDB" id="FungiDB:SCHCODRAFT_02644053"/>
<keyword evidence="4" id="KW-1133">Transmembrane helix</keyword>
<proteinExistence type="inferred from homology"/>
<dbReference type="InParanoid" id="D8QK23"/>
<comment type="similarity">
    <text evidence="2">Belongs to the major facilitator superfamily. Monocarboxylate porter (TC 2.A.1.13) family.</text>
</comment>
<evidence type="ECO:0000256" key="1">
    <source>
        <dbReference type="ARBA" id="ARBA00004141"/>
    </source>
</evidence>
<reference evidence="6 7" key="1">
    <citation type="journal article" date="2010" name="Nat. Biotechnol.">
        <title>Genome sequence of the model mushroom Schizophyllum commune.</title>
        <authorList>
            <person name="Ohm R.A."/>
            <person name="de Jong J.F."/>
            <person name="Lugones L.G."/>
            <person name="Aerts A."/>
            <person name="Kothe E."/>
            <person name="Stajich J.E."/>
            <person name="de Vries R.P."/>
            <person name="Record E."/>
            <person name="Levasseur A."/>
            <person name="Baker S.E."/>
            <person name="Bartholomew K.A."/>
            <person name="Coutinho P.M."/>
            <person name="Erdmann S."/>
            <person name="Fowler T.J."/>
            <person name="Gathman A.C."/>
            <person name="Lombard V."/>
            <person name="Henrissat B."/>
            <person name="Knabe N."/>
            <person name="Kuees U."/>
            <person name="Lilly W.W."/>
            <person name="Lindquist E."/>
            <person name="Lucas S."/>
            <person name="Magnuson J.K."/>
            <person name="Piumi F."/>
            <person name="Raudaskoski M."/>
            <person name="Salamov A."/>
            <person name="Schmutz J."/>
            <person name="Schwarze F.W.M.R."/>
            <person name="vanKuyk P.A."/>
            <person name="Horton J.S."/>
            <person name="Grigoriev I.V."/>
            <person name="Woesten H.A.B."/>
        </authorList>
    </citation>
    <scope>NUCLEOTIDE SEQUENCE [LARGE SCALE GENOMIC DNA]</scope>
    <source>
        <strain evidence="7">H4-8 / FGSC 9210</strain>
    </source>
</reference>
<feature type="transmembrane region" description="Helical" evidence="4">
    <location>
        <begin position="223"/>
        <end position="243"/>
    </location>
</feature>
<dbReference type="eggNOG" id="KOG2504">
    <property type="taxonomic scope" value="Eukaryota"/>
</dbReference>
<accession>D8QK23</accession>
<feature type="domain" description="Major facilitator superfamily (MFS) profile" evidence="5">
    <location>
        <begin position="313"/>
        <end position="510"/>
    </location>
</feature>
<dbReference type="Proteomes" id="UP000007431">
    <property type="component" value="Unassembled WGS sequence"/>
</dbReference>
<protein>
    <recommendedName>
        <fullName evidence="5">Major facilitator superfamily (MFS) profile domain-containing protein</fullName>
    </recommendedName>
</protein>
<comment type="subcellular location">
    <subcellularLocation>
        <location evidence="1">Membrane</location>
        <topology evidence="1">Multi-pass membrane protein</topology>
    </subcellularLocation>
</comment>
<dbReference type="SUPFAM" id="SSF103473">
    <property type="entry name" value="MFS general substrate transporter"/>
    <property type="match status" value="1"/>
</dbReference>
<dbReference type="Gene3D" id="1.20.1250.20">
    <property type="entry name" value="MFS general substrate transporter like domains"/>
    <property type="match status" value="2"/>
</dbReference>
<gene>
    <name evidence="6" type="ORF">SCHCODRAFT_238419</name>
</gene>
<keyword evidence="4" id="KW-0812">Transmembrane</keyword>
<feature type="transmembrane region" description="Helical" evidence="4">
    <location>
        <begin position="348"/>
        <end position="370"/>
    </location>
</feature>